<organism evidence="4 5">
    <name type="scientific">Nocardiopsis eucommiae</name>
    <dbReference type="NCBI Taxonomy" id="2831970"/>
    <lineage>
        <taxon>Bacteria</taxon>
        <taxon>Bacillati</taxon>
        <taxon>Actinomycetota</taxon>
        <taxon>Actinomycetes</taxon>
        <taxon>Streptosporangiales</taxon>
        <taxon>Nocardiopsidaceae</taxon>
        <taxon>Nocardiopsis</taxon>
    </lineage>
</organism>
<evidence type="ECO:0000256" key="2">
    <source>
        <dbReference type="SAM" id="MobiDB-lite"/>
    </source>
</evidence>
<dbReference type="Gene3D" id="3.20.20.70">
    <property type="entry name" value="Aldolase class I"/>
    <property type="match status" value="1"/>
</dbReference>
<feature type="compositionally biased region" description="Low complexity" evidence="2">
    <location>
        <begin position="211"/>
        <end position="226"/>
    </location>
</feature>
<dbReference type="PANTHER" id="PTHR43819:SF1">
    <property type="entry name" value="ARCHAEAL-TYPE GLUTAMATE SYNTHASE [NADPH]"/>
    <property type="match status" value="1"/>
</dbReference>
<proteinExistence type="inferred from homology"/>
<evidence type="ECO:0000259" key="3">
    <source>
        <dbReference type="Pfam" id="PF01645"/>
    </source>
</evidence>
<dbReference type="CDD" id="cd02808">
    <property type="entry name" value="GltS_FMN"/>
    <property type="match status" value="1"/>
</dbReference>
<dbReference type="PANTHER" id="PTHR43819">
    <property type="entry name" value="ARCHAEAL-TYPE GLUTAMATE SYNTHASE [NADPH]"/>
    <property type="match status" value="1"/>
</dbReference>
<dbReference type="AlphaFoldDB" id="A0A975LAV1"/>
<keyword evidence="5" id="KW-1185">Reference proteome</keyword>
<dbReference type="Proteomes" id="UP000682416">
    <property type="component" value="Chromosome"/>
</dbReference>
<sequence>MGTSVVVGPNARRPLVLDIPLLVSDMSFGALSAEAKTALSRGAELAGTGICSGEGGMLPEEQEANSRYFYELASARFGYTMEKVARCQAFHFKGGQAAKTGTGGHLPGSKVSGRIAEVRDLPEGVPAISPSRFPDLVSVADFRRVAAEVREATGGIPVGFKLSAQHIERDLDAALQIGVDYVILDGRGGGTGAAPCCSGTTSPYRPSRRWPAPGATSTGWAAATSP</sequence>
<gene>
    <name evidence="4" type="ORF">KGD82_07305</name>
</gene>
<dbReference type="InterPro" id="IPR013785">
    <property type="entry name" value="Aldolase_TIM"/>
</dbReference>
<reference evidence="4" key="1">
    <citation type="submission" date="2021-05" db="EMBL/GenBank/DDBJ databases">
        <authorList>
            <person name="Kaiqin L."/>
            <person name="Jian G."/>
        </authorList>
    </citation>
    <scope>NUCLEOTIDE SEQUENCE</scope>
    <source>
        <strain evidence="4">HDS5</strain>
    </source>
</reference>
<dbReference type="Pfam" id="PF01645">
    <property type="entry name" value="Glu_synthase"/>
    <property type="match status" value="1"/>
</dbReference>
<feature type="region of interest" description="Disordered" evidence="2">
    <location>
        <begin position="197"/>
        <end position="226"/>
    </location>
</feature>
<protein>
    <submittedName>
        <fullName evidence="4">FMN-binding glutamate synthase family protein</fullName>
    </submittedName>
</protein>
<dbReference type="SUPFAM" id="SSF51395">
    <property type="entry name" value="FMN-linked oxidoreductases"/>
    <property type="match status" value="1"/>
</dbReference>
<dbReference type="KEGG" id="nec:KGD82_07305"/>
<comment type="similarity">
    <text evidence="1">Belongs to the glutamate synthase family.</text>
</comment>
<feature type="domain" description="Glutamate synthase" evidence="3">
    <location>
        <begin position="14"/>
        <end position="197"/>
    </location>
</feature>
<evidence type="ECO:0000256" key="1">
    <source>
        <dbReference type="ARBA" id="ARBA00009716"/>
    </source>
</evidence>
<evidence type="ECO:0000313" key="5">
    <source>
        <dbReference type="Proteomes" id="UP000682416"/>
    </source>
</evidence>
<dbReference type="GO" id="GO:0006537">
    <property type="term" value="P:glutamate biosynthetic process"/>
    <property type="evidence" value="ECO:0007669"/>
    <property type="project" value="InterPro"/>
</dbReference>
<name>A0A975LAV1_9ACTN</name>
<evidence type="ECO:0000313" key="4">
    <source>
        <dbReference type="EMBL" id="QVJ02366.1"/>
    </source>
</evidence>
<accession>A0A975LAV1</accession>
<dbReference type="EMBL" id="CP074402">
    <property type="protein sequence ID" value="QVJ02366.1"/>
    <property type="molecule type" value="Genomic_DNA"/>
</dbReference>
<dbReference type="InterPro" id="IPR002932">
    <property type="entry name" value="Glu_synthdom"/>
</dbReference>
<dbReference type="GO" id="GO:0015930">
    <property type="term" value="F:glutamate synthase activity"/>
    <property type="evidence" value="ECO:0007669"/>
    <property type="project" value="InterPro"/>
</dbReference>